<dbReference type="RefSeq" id="WP_065674501.1">
    <property type="nucleotide sequence ID" value="NZ_AZCU01000012.1"/>
</dbReference>
<sequence>MLVSYPALFYYDSSESVPFFITFPDFKNSSTQGKNVTDAMAMATDWLGINGADYLENGHMIPAPSALAVISLKQNNPYPNDLHYDSEQSFKSMVLVDLEAYLNGKTKVQKKLSQFRSR</sequence>
<evidence type="ECO:0000313" key="2">
    <source>
        <dbReference type="Proteomes" id="UP000051020"/>
    </source>
</evidence>
<dbReference type="Proteomes" id="UP000051020">
    <property type="component" value="Unassembled WGS sequence"/>
</dbReference>
<accession>A0A837RAC1</accession>
<gene>
    <name evidence="1" type="ORF">FD24_GL000623</name>
</gene>
<dbReference type="InterPro" id="IPR035069">
    <property type="entry name" value="TTHA1013/TTHA0281-like"/>
</dbReference>
<dbReference type="SUPFAM" id="SSF143100">
    <property type="entry name" value="TTHA1013/TTHA0281-like"/>
    <property type="match status" value="1"/>
</dbReference>
<proteinExistence type="predicted"/>
<reference evidence="1 2" key="1">
    <citation type="journal article" date="2015" name="Genome Announc.">
        <title>Expanding the biotechnology potential of lactobacilli through comparative genomics of 213 strains and associated genera.</title>
        <authorList>
            <person name="Sun Z."/>
            <person name="Harris H.M."/>
            <person name="McCann A."/>
            <person name="Guo C."/>
            <person name="Argimon S."/>
            <person name="Zhang W."/>
            <person name="Yang X."/>
            <person name="Jeffery I.B."/>
            <person name="Cooney J.C."/>
            <person name="Kagawa T.F."/>
            <person name="Liu W."/>
            <person name="Song Y."/>
            <person name="Salvetti E."/>
            <person name="Wrobel A."/>
            <person name="Rasinkangas P."/>
            <person name="Parkhill J."/>
            <person name="Rea M.C."/>
            <person name="O'Sullivan O."/>
            <person name="Ritari J."/>
            <person name="Douillard F.P."/>
            <person name="Paul Ross R."/>
            <person name="Yang R."/>
            <person name="Briner A.E."/>
            <person name="Felis G.E."/>
            <person name="de Vos W.M."/>
            <person name="Barrangou R."/>
            <person name="Klaenhammer T.R."/>
            <person name="Caufield P.W."/>
            <person name="Cui Y."/>
            <person name="Zhang H."/>
            <person name="O'Toole P.W."/>
        </authorList>
    </citation>
    <scope>NUCLEOTIDE SEQUENCE [LARGE SCALE GENOMIC DNA]</scope>
    <source>
        <strain evidence="1 2">DSM 20314</strain>
    </source>
</reference>
<protein>
    <recommendedName>
        <fullName evidence="3">HicB-like antitoxin of toxin-antitoxin system domain-containing protein</fullName>
    </recommendedName>
</protein>
<dbReference type="AlphaFoldDB" id="A0A837RAC1"/>
<name>A0A837RAC1_LACPE</name>
<dbReference type="Gene3D" id="3.30.160.250">
    <property type="match status" value="1"/>
</dbReference>
<comment type="caution">
    <text evidence="1">The sequence shown here is derived from an EMBL/GenBank/DDBJ whole genome shotgun (WGS) entry which is preliminary data.</text>
</comment>
<evidence type="ECO:0008006" key="3">
    <source>
        <dbReference type="Google" id="ProtNLM"/>
    </source>
</evidence>
<dbReference type="GeneID" id="49393002"/>
<dbReference type="EMBL" id="AZCU01000012">
    <property type="protein sequence ID" value="KRK23949.1"/>
    <property type="molecule type" value="Genomic_DNA"/>
</dbReference>
<organism evidence="1 2">
    <name type="scientific">Lactiplantibacillus pentosus DSM 20314</name>
    <dbReference type="NCBI Taxonomy" id="1423791"/>
    <lineage>
        <taxon>Bacteria</taxon>
        <taxon>Bacillati</taxon>
        <taxon>Bacillota</taxon>
        <taxon>Bacilli</taxon>
        <taxon>Lactobacillales</taxon>
        <taxon>Lactobacillaceae</taxon>
        <taxon>Lactiplantibacillus</taxon>
    </lineage>
</organism>
<evidence type="ECO:0000313" key="1">
    <source>
        <dbReference type="EMBL" id="KRK23949.1"/>
    </source>
</evidence>